<protein>
    <recommendedName>
        <fullName evidence="1">RCK N-terminal domain-containing protein</fullName>
    </recommendedName>
</protein>
<dbReference type="SUPFAM" id="SSF51735">
    <property type="entry name" value="NAD(P)-binding Rossmann-fold domains"/>
    <property type="match status" value="1"/>
</dbReference>
<accession>A0ABM6JYV8</accession>
<organism evidence="2 3">
    <name type="scientific">Sporosarcina ureae</name>
    <dbReference type="NCBI Taxonomy" id="1571"/>
    <lineage>
        <taxon>Bacteria</taxon>
        <taxon>Bacillati</taxon>
        <taxon>Bacillota</taxon>
        <taxon>Bacilli</taxon>
        <taxon>Bacillales</taxon>
        <taxon>Caryophanaceae</taxon>
        <taxon>Sporosarcina</taxon>
    </lineage>
</organism>
<dbReference type="Proteomes" id="UP000192486">
    <property type="component" value="Chromosome"/>
</dbReference>
<feature type="domain" description="RCK N-terminal" evidence="1">
    <location>
        <begin position="132"/>
        <end position="181"/>
    </location>
</feature>
<reference evidence="2 3" key="1">
    <citation type="submission" date="2016-04" db="EMBL/GenBank/DDBJ databases">
        <title>Comparative Genomics and Epigenetics of Sporosarcina ureae.</title>
        <authorList>
            <person name="Oliver A.S."/>
            <person name="Cooper K.K."/>
        </authorList>
    </citation>
    <scope>NUCLEOTIDE SEQUENCE [LARGE SCALE GENOMIC DNA]</scope>
    <source>
        <strain evidence="2 3">S204</strain>
    </source>
</reference>
<dbReference type="InterPro" id="IPR020082">
    <property type="entry name" value="S-Ado-L-homoCys_hydrolase_CS"/>
</dbReference>
<gene>
    <name evidence="2" type="ORF">SporoS204_15105</name>
</gene>
<sequence length="268" mass="30032">MTKWLVVGTDQRLRIANELLVKSGIDSEYVCSDTFNEQLKNTLMNTKPDYLLLPLLLMEQSIPVDYLQEGSSVYSGNTSADWRQELAKKGISHTNYLKNEQFIWRNAQLTAEAFVHVFYEQTKRQIAGKHFYIAGFGRVGKAIAHTLHQLQATVTIVARADEQLAEAGVLGYNTLLLDETTRFTHGYLVNTIPAQWLNPNQSGAVHIFDVSSAPGCLKHADSSEYYTIHLKLPGKHFPEDAAAVLVDAVLRMSIDERGTKCSKENESD</sequence>
<dbReference type="Gene3D" id="3.40.50.720">
    <property type="entry name" value="NAD(P)-binding Rossmann-like Domain"/>
    <property type="match status" value="1"/>
</dbReference>
<name>A0ABM6JYV8_SPOUR</name>
<dbReference type="Pfam" id="PF02254">
    <property type="entry name" value="TrkA_N"/>
    <property type="match status" value="1"/>
</dbReference>
<keyword evidence="3" id="KW-1185">Reference proteome</keyword>
<evidence type="ECO:0000313" key="2">
    <source>
        <dbReference type="EMBL" id="ARF15364.1"/>
    </source>
</evidence>
<proteinExistence type="predicted"/>
<evidence type="ECO:0000313" key="3">
    <source>
        <dbReference type="Proteomes" id="UP000192486"/>
    </source>
</evidence>
<dbReference type="InterPro" id="IPR003148">
    <property type="entry name" value="RCK_N"/>
</dbReference>
<dbReference type="InterPro" id="IPR036291">
    <property type="entry name" value="NAD(P)-bd_dom_sf"/>
</dbReference>
<dbReference type="EMBL" id="CP015108">
    <property type="protein sequence ID" value="ARF15364.1"/>
    <property type="molecule type" value="Genomic_DNA"/>
</dbReference>
<dbReference type="RefSeq" id="WP_029053158.1">
    <property type="nucleotide sequence ID" value="NZ_CP015108.1"/>
</dbReference>
<dbReference type="PROSITE" id="PS00739">
    <property type="entry name" value="ADOHCYASE_2"/>
    <property type="match status" value="1"/>
</dbReference>
<evidence type="ECO:0000259" key="1">
    <source>
        <dbReference type="Pfam" id="PF02254"/>
    </source>
</evidence>